<sequence>AGGASVSLLVASSAAAGLFHRAIAQSGVALNPWSITRHPNKNVEDFAKSLKCSTASSSEIKHCLLSKHMNEIISHQGAAGAVTNL</sequence>
<dbReference type="AlphaFoldDB" id="A0A8J2L099"/>
<dbReference type="OrthoDB" id="19653at2759"/>
<keyword evidence="6" id="KW-1185">Reference proteome</keyword>
<proteinExistence type="inferred from homology"/>
<protein>
    <recommendedName>
        <fullName evidence="4">Carboxylesterase type B domain-containing protein</fullName>
    </recommendedName>
</protein>
<keyword evidence="2" id="KW-0325">Glycoprotein</keyword>
<evidence type="ECO:0000313" key="5">
    <source>
        <dbReference type="EMBL" id="CAG7826547.1"/>
    </source>
</evidence>
<evidence type="ECO:0000256" key="2">
    <source>
        <dbReference type="ARBA" id="ARBA00023180"/>
    </source>
</evidence>
<feature type="non-terminal residue" evidence="5">
    <location>
        <position position="1"/>
    </location>
</feature>
<keyword evidence="3" id="KW-0732">Signal</keyword>
<dbReference type="EMBL" id="CAJVCH010540146">
    <property type="protein sequence ID" value="CAG7826547.1"/>
    <property type="molecule type" value="Genomic_DNA"/>
</dbReference>
<reference evidence="5" key="1">
    <citation type="submission" date="2021-06" db="EMBL/GenBank/DDBJ databases">
        <authorList>
            <person name="Hodson N. C."/>
            <person name="Mongue J. A."/>
            <person name="Jaron S. K."/>
        </authorList>
    </citation>
    <scope>NUCLEOTIDE SEQUENCE</scope>
</reference>
<dbReference type="InterPro" id="IPR051093">
    <property type="entry name" value="Neuroligin/BSAL"/>
</dbReference>
<comment type="caution">
    <text evidence="5">The sequence shown here is derived from an EMBL/GenBank/DDBJ whole genome shotgun (WGS) entry which is preliminary data.</text>
</comment>
<accession>A0A8J2L099</accession>
<dbReference type="Proteomes" id="UP000708208">
    <property type="component" value="Unassembled WGS sequence"/>
</dbReference>
<feature type="domain" description="Carboxylesterase type B" evidence="4">
    <location>
        <begin position="1"/>
        <end position="76"/>
    </location>
</feature>
<dbReference type="InterPro" id="IPR002018">
    <property type="entry name" value="CarbesteraseB"/>
</dbReference>
<evidence type="ECO:0000256" key="1">
    <source>
        <dbReference type="ARBA" id="ARBA00005964"/>
    </source>
</evidence>
<dbReference type="PANTHER" id="PTHR43903">
    <property type="entry name" value="NEUROLIGIN"/>
    <property type="match status" value="1"/>
</dbReference>
<evidence type="ECO:0000259" key="4">
    <source>
        <dbReference type="Pfam" id="PF00135"/>
    </source>
</evidence>
<dbReference type="Pfam" id="PF00135">
    <property type="entry name" value="COesterase"/>
    <property type="match status" value="1"/>
</dbReference>
<gene>
    <name evidence="5" type="ORF">AFUS01_LOCUS36595</name>
</gene>
<comment type="similarity">
    <text evidence="1">Belongs to the type-B carboxylesterase/lipase family.</text>
</comment>
<name>A0A8J2L099_9HEXA</name>
<evidence type="ECO:0000313" key="6">
    <source>
        <dbReference type="Proteomes" id="UP000708208"/>
    </source>
</evidence>
<feature type="chain" id="PRO_5035234413" description="Carboxylesterase type B domain-containing protein" evidence="3">
    <location>
        <begin position="25"/>
        <end position="85"/>
    </location>
</feature>
<organism evidence="5 6">
    <name type="scientific">Allacma fusca</name>
    <dbReference type="NCBI Taxonomy" id="39272"/>
    <lineage>
        <taxon>Eukaryota</taxon>
        <taxon>Metazoa</taxon>
        <taxon>Ecdysozoa</taxon>
        <taxon>Arthropoda</taxon>
        <taxon>Hexapoda</taxon>
        <taxon>Collembola</taxon>
        <taxon>Symphypleona</taxon>
        <taxon>Sminthuridae</taxon>
        <taxon>Allacma</taxon>
    </lineage>
</organism>
<evidence type="ECO:0000256" key="3">
    <source>
        <dbReference type="SAM" id="SignalP"/>
    </source>
</evidence>
<feature type="signal peptide" evidence="3">
    <location>
        <begin position="1"/>
        <end position="24"/>
    </location>
</feature>